<proteinExistence type="predicted"/>
<keyword evidence="2" id="KW-0732">Signal</keyword>
<evidence type="ECO:0000256" key="1">
    <source>
        <dbReference type="ARBA" id="ARBA00022801"/>
    </source>
</evidence>
<evidence type="ECO:0000259" key="3">
    <source>
        <dbReference type="Pfam" id="PF00326"/>
    </source>
</evidence>
<dbReference type="Proteomes" id="UP000230390">
    <property type="component" value="Unassembled WGS sequence"/>
</dbReference>
<name>A0A2G8TJY1_9BURK</name>
<dbReference type="GO" id="GO:0004177">
    <property type="term" value="F:aminopeptidase activity"/>
    <property type="evidence" value="ECO:0007669"/>
    <property type="project" value="UniProtKB-KW"/>
</dbReference>
<dbReference type="SUPFAM" id="SSF53474">
    <property type="entry name" value="alpha/beta-Hydrolases"/>
    <property type="match status" value="1"/>
</dbReference>
<keyword evidence="1" id="KW-0378">Hydrolase</keyword>
<protein>
    <submittedName>
        <fullName evidence="4">Dipeptidyl aminopeptidase</fullName>
    </submittedName>
</protein>
<dbReference type="SUPFAM" id="SSF69304">
    <property type="entry name" value="Tricorn protease N-terminal domain"/>
    <property type="match status" value="1"/>
</dbReference>
<dbReference type="InterPro" id="IPR029058">
    <property type="entry name" value="AB_hydrolase_fold"/>
</dbReference>
<evidence type="ECO:0000313" key="5">
    <source>
        <dbReference type="Proteomes" id="UP000230390"/>
    </source>
</evidence>
<dbReference type="Gene3D" id="3.40.50.1820">
    <property type="entry name" value="alpha/beta hydrolase"/>
    <property type="match status" value="1"/>
</dbReference>
<dbReference type="InterPro" id="IPR001375">
    <property type="entry name" value="Peptidase_S9_cat"/>
</dbReference>
<comment type="caution">
    <text evidence="4">The sequence shown here is derived from an EMBL/GenBank/DDBJ whole genome shotgun (WGS) entry which is preliminary data.</text>
</comment>
<accession>A0A2G8TJY1</accession>
<feature type="domain" description="Peptidase S9 prolyl oligopeptidase catalytic" evidence="3">
    <location>
        <begin position="461"/>
        <end position="673"/>
    </location>
</feature>
<feature type="chain" id="PRO_5013674775" evidence="2">
    <location>
        <begin position="29"/>
        <end position="676"/>
    </location>
</feature>
<dbReference type="InterPro" id="IPR011042">
    <property type="entry name" value="6-blade_b-propeller_TolB-like"/>
</dbReference>
<dbReference type="Gene3D" id="2.120.10.30">
    <property type="entry name" value="TolB, C-terminal domain"/>
    <property type="match status" value="1"/>
</dbReference>
<keyword evidence="4" id="KW-0645">Protease</keyword>
<dbReference type="AlphaFoldDB" id="A0A2G8TJY1"/>
<evidence type="ECO:0000256" key="2">
    <source>
        <dbReference type="SAM" id="SignalP"/>
    </source>
</evidence>
<feature type="signal peptide" evidence="2">
    <location>
        <begin position="1"/>
        <end position="28"/>
    </location>
</feature>
<gene>
    <name evidence="4" type="ORF">CR105_07715</name>
</gene>
<reference evidence="4 5" key="1">
    <citation type="submission" date="2017-10" db="EMBL/GenBank/DDBJ databases">
        <title>Massilia psychrophilum sp. nov., a novel purple-pigmented bacterium isolated from Tianshan glacier, Xinjiang Municipality, China.</title>
        <authorList>
            <person name="Wang H."/>
        </authorList>
    </citation>
    <scope>NUCLEOTIDE SEQUENCE [LARGE SCALE GENOMIC DNA]</scope>
    <source>
        <strain evidence="4 5">JCM 30074</strain>
    </source>
</reference>
<keyword evidence="5" id="KW-1185">Reference proteome</keyword>
<dbReference type="PANTHER" id="PTHR42776:SF27">
    <property type="entry name" value="DIPEPTIDYL PEPTIDASE FAMILY MEMBER 6"/>
    <property type="match status" value="1"/>
</dbReference>
<dbReference type="EMBL" id="PDOC01000003">
    <property type="protein sequence ID" value="PIL45928.1"/>
    <property type="molecule type" value="Genomic_DNA"/>
</dbReference>
<organism evidence="4 5">
    <name type="scientific">Massilia eurypsychrophila</name>
    <dbReference type="NCBI Taxonomy" id="1485217"/>
    <lineage>
        <taxon>Bacteria</taxon>
        <taxon>Pseudomonadati</taxon>
        <taxon>Pseudomonadota</taxon>
        <taxon>Betaproteobacteria</taxon>
        <taxon>Burkholderiales</taxon>
        <taxon>Oxalobacteraceae</taxon>
        <taxon>Telluria group</taxon>
        <taxon>Massilia</taxon>
    </lineage>
</organism>
<dbReference type="RefSeq" id="WP_099787839.1">
    <property type="nucleotide sequence ID" value="NZ_JBHLYV010000029.1"/>
</dbReference>
<dbReference type="GO" id="GO:0004252">
    <property type="term" value="F:serine-type endopeptidase activity"/>
    <property type="evidence" value="ECO:0007669"/>
    <property type="project" value="TreeGrafter"/>
</dbReference>
<evidence type="ECO:0000313" key="4">
    <source>
        <dbReference type="EMBL" id="PIL45928.1"/>
    </source>
</evidence>
<dbReference type="GO" id="GO:0006508">
    <property type="term" value="P:proteolysis"/>
    <property type="evidence" value="ECO:0007669"/>
    <property type="project" value="InterPro"/>
</dbReference>
<keyword evidence="4" id="KW-0031">Aminopeptidase</keyword>
<dbReference type="OrthoDB" id="4269629at2"/>
<sequence length="676" mass="74626">MLHKLSVRLPFAAACAALLAIPPLAAHAQSAPEQTPVEHFFQRPAVLSAKLSPSGTKIAISTSRGDKRVGLVVIDLAGGTPKANRAATFSDADITQFEWVGDDRLVYSAVDLQDGSGEDRYFARGLFSVNADGTQPRTLVSRDGSTNSLDGRLLKWNHTLLAVPEQQPGIRPDEVVIGEMYFDHKSMTSVWPKWINVRTGRTRIMDVEPISHVVAWDFDTAAEPRVAYTSHNGVEATSWRGPGEKKWSELTQDKVLEAKFTPVGVDDIGNLYVTHTDQSGYSVLSKFDFKTGKPSATPLLETPGFDFRGSLVEGRPGAGPLGVRLITDAEQTIWYDEGMKRAQAMVDAQLPGRVNRISCRRCGADEAVLLVRSFSDRDPGKLFHYESVSKKWNLVGAVQDEIDPQRMSRVSMHRIKARDGRDLPVWVTQPAGVKAGQPAPTVVLVHGGPWIREGDWEWEGMQQFLASRGYLVISPEFRGSTGYGYAHYRAGWKQWGQAMQDDVADALLWAQKQGLASNKACIAGASYGGYSTLMGLVRHPELYKCGVAWLAVTDPSLLLKGAWNVIDDLDDGSRRYMLPQLIGDVDKDAKMLADNSPLMRAWDIKAPLLLAFGESDMRVPIEHGERLRSALIKAGHPPEWVTYSNEAHGFRQVSTQVDFARKVEAFLDKHLKAEKP</sequence>
<dbReference type="PANTHER" id="PTHR42776">
    <property type="entry name" value="SERINE PEPTIDASE S9 FAMILY MEMBER"/>
    <property type="match status" value="1"/>
</dbReference>
<dbReference type="Pfam" id="PF00326">
    <property type="entry name" value="Peptidase_S9"/>
    <property type="match status" value="1"/>
</dbReference>